<keyword evidence="1" id="KW-0812">Transmembrane</keyword>
<gene>
    <name evidence="2" type="ORF">MTBBW1_2030034</name>
</gene>
<feature type="transmembrane region" description="Helical" evidence="1">
    <location>
        <begin position="192"/>
        <end position="210"/>
    </location>
</feature>
<dbReference type="STRING" id="1246637.MTBBW1_2030034"/>
<name>A0A1W1HBS6_9BACT</name>
<dbReference type="EMBL" id="FWEV01000117">
    <property type="protein sequence ID" value="SLM29944.1"/>
    <property type="molecule type" value="Genomic_DNA"/>
</dbReference>
<feature type="transmembrane region" description="Helical" evidence="1">
    <location>
        <begin position="531"/>
        <end position="552"/>
    </location>
</feature>
<feature type="transmembrane region" description="Helical" evidence="1">
    <location>
        <begin position="169"/>
        <end position="186"/>
    </location>
</feature>
<feature type="transmembrane region" description="Helical" evidence="1">
    <location>
        <begin position="14"/>
        <end position="32"/>
    </location>
</feature>
<feature type="transmembrane region" description="Helical" evidence="1">
    <location>
        <begin position="564"/>
        <end position="586"/>
    </location>
</feature>
<evidence type="ECO:0000313" key="2">
    <source>
        <dbReference type="EMBL" id="SLM29944.1"/>
    </source>
</evidence>
<feature type="transmembrane region" description="Helical" evidence="1">
    <location>
        <begin position="91"/>
        <end position="108"/>
    </location>
</feature>
<keyword evidence="1" id="KW-1133">Transmembrane helix</keyword>
<reference evidence="2 3" key="1">
    <citation type="submission" date="2017-03" db="EMBL/GenBank/DDBJ databases">
        <authorList>
            <person name="Afonso C.L."/>
            <person name="Miller P.J."/>
            <person name="Scott M.A."/>
            <person name="Spackman E."/>
            <person name="Goraichik I."/>
            <person name="Dimitrov K.M."/>
            <person name="Suarez D.L."/>
            <person name="Swayne D.E."/>
        </authorList>
    </citation>
    <scope>NUCLEOTIDE SEQUENCE [LARGE SCALE GENOMIC DNA]</scope>
    <source>
        <strain evidence="2">PRJEB14757</strain>
    </source>
</reference>
<accession>A0A1W1HBS6</accession>
<feature type="transmembrane region" description="Helical" evidence="1">
    <location>
        <begin position="240"/>
        <end position="258"/>
    </location>
</feature>
<protein>
    <recommendedName>
        <fullName evidence="4">Glycosyltransferase RgtA/B/C/D-like domain-containing protein</fullName>
    </recommendedName>
</protein>
<keyword evidence="3" id="KW-1185">Reference proteome</keyword>
<feature type="transmembrane region" description="Helical" evidence="1">
    <location>
        <begin position="117"/>
        <end position="137"/>
    </location>
</feature>
<evidence type="ECO:0008006" key="4">
    <source>
        <dbReference type="Google" id="ProtNLM"/>
    </source>
</evidence>
<keyword evidence="1" id="KW-0472">Membrane</keyword>
<feature type="transmembrane region" description="Helical" evidence="1">
    <location>
        <begin position="143"/>
        <end position="162"/>
    </location>
</feature>
<organism evidence="2 3">
    <name type="scientific">Desulfamplus magnetovallimortis</name>
    <dbReference type="NCBI Taxonomy" id="1246637"/>
    <lineage>
        <taxon>Bacteria</taxon>
        <taxon>Pseudomonadati</taxon>
        <taxon>Thermodesulfobacteriota</taxon>
        <taxon>Desulfobacteria</taxon>
        <taxon>Desulfobacterales</taxon>
        <taxon>Desulfobacteraceae</taxon>
        <taxon>Desulfamplus</taxon>
    </lineage>
</organism>
<feature type="transmembrane region" description="Helical" evidence="1">
    <location>
        <begin position="481"/>
        <end position="510"/>
    </location>
</feature>
<sequence>MNAGLYEMLCSRNFLWAAACFIIVFVSFVLVWPCRVVPLVEGYDSGLYLRLAESIINGEWLGAYDYLTLIRPPVYPLFIALNYYLHLPLDLFQYSLYLAGALLMVAALRQNSLPRSWTLIVFALTMLHPVALLPVNYVATEAVYCPMTTAIAAACIGIYGSFPFHFWRFFVWSIILSSVLALFFFTRPEGVWILPALGFIFFCIIFLTFLKKEMFSVVDNIDDVHHTTGEKFVSLSVIKAILYILLLIFLCICMWKGLDYSIRSKNKEVYGVKIVTELTDPGFVSAFKHLTRIMPDSRCPYVPVTRKAMEMASKMSSSFNLIYPGLAWQFNGKGWSSLGCNYMNICDELAGGWAVWAIRDAAFREGLMNDAVSSRKFFDSMAQELSIACNSGNFSCSSNMTGNIIAPPLMLSDLPRFFKSTVKIIQMFVTFGNFADEKSPPLISFPQESVERYSRITGSHWPGWCYFGGPYSHTMVMIYKWFQIAGCFVVIIALIVVSYILFHYLFNIFIKSNSVAGETTSNKINSNISSFVYLICFTGILVISRVLLVTYIDAMSFHAQLRYLVPVYPVFIAWITLSGFLCITLLERCLRVSPYINSKSTAYCFFRSYCSCLNQDNQDG</sequence>
<dbReference type="AlphaFoldDB" id="A0A1W1HBS6"/>
<evidence type="ECO:0000313" key="3">
    <source>
        <dbReference type="Proteomes" id="UP000191931"/>
    </source>
</evidence>
<proteinExistence type="predicted"/>
<dbReference type="Proteomes" id="UP000191931">
    <property type="component" value="Unassembled WGS sequence"/>
</dbReference>
<evidence type="ECO:0000256" key="1">
    <source>
        <dbReference type="SAM" id="Phobius"/>
    </source>
</evidence>